<reference evidence="2" key="2">
    <citation type="submission" date="2015-08" db="UniProtKB">
        <authorList>
            <consortium name="WormBaseParasite"/>
        </authorList>
    </citation>
    <scope>IDENTIFICATION</scope>
</reference>
<accession>A0A0K0FCV5</accession>
<protein>
    <submittedName>
        <fullName evidence="2">Uncharacterized protein</fullName>
    </submittedName>
</protein>
<reference evidence="1" key="1">
    <citation type="submission" date="2014-07" db="EMBL/GenBank/DDBJ databases">
        <authorList>
            <person name="Martin A.A"/>
            <person name="De Silva N."/>
        </authorList>
    </citation>
    <scope>NUCLEOTIDE SEQUENCE</scope>
</reference>
<dbReference type="AlphaFoldDB" id="A0A0K0FCV5"/>
<dbReference type="Proteomes" id="UP000035680">
    <property type="component" value="Unassembled WGS sequence"/>
</dbReference>
<evidence type="ECO:0000313" key="2">
    <source>
        <dbReference type="WBParaSite" id="SVE_0667200.1"/>
    </source>
</evidence>
<name>A0A0K0FCV5_STRVS</name>
<organism evidence="1 2">
    <name type="scientific">Strongyloides venezuelensis</name>
    <name type="common">Threadworm</name>
    <dbReference type="NCBI Taxonomy" id="75913"/>
    <lineage>
        <taxon>Eukaryota</taxon>
        <taxon>Metazoa</taxon>
        <taxon>Ecdysozoa</taxon>
        <taxon>Nematoda</taxon>
        <taxon>Chromadorea</taxon>
        <taxon>Rhabditida</taxon>
        <taxon>Tylenchina</taxon>
        <taxon>Panagrolaimomorpha</taxon>
        <taxon>Strongyloidoidea</taxon>
        <taxon>Strongyloididae</taxon>
        <taxon>Strongyloides</taxon>
    </lineage>
</organism>
<sequence>LLYRTSALAVQQELNEEFGYSIVEFKLKNIHTSTPVISRNKSINNISTCISSIHGDTTSKSCYENLLNKSTNNEKYFKNNFVLNKSNETGISTTMSAAIILPQLNKVFATNKNKQQIYFVDINKPNDL</sequence>
<keyword evidence="1" id="KW-1185">Reference proteome</keyword>
<evidence type="ECO:0000313" key="1">
    <source>
        <dbReference type="Proteomes" id="UP000035680"/>
    </source>
</evidence>
<proteinExistence type="predicted"/>
<dbReference type="WBParaSite" id="SVE_0667200.1">
    <property type="protein sequence ID" value="SVE_0667200.1"/>
    <property type="gene ID" value="SVE_0667200"/>
</dbReference>